<proteinExistence type="predicted"/>
<dbReference type="GO" id="GO:0016020">
    <property type="term" value="C:membrane"/>
    <property type="evidence" value="ECO:0007669"/>
    <property type="project" value="InterPro"/>
</dbReference>
<dbReference type="SUPFAM" id="SSF63712">
    <property type="entry name" value="Nicotinic receptor ligand binding domain-like"/>
    <property type="match status" value="1"/>
</dbReference>
<dbReference type="Proteomes" id="UP000492821">
    <property type="component" value="Unassembled WGS sequence"/>
</dbReference>
<organism evidence="2 3">
    <name type="scientific">Panagrellus redivivus</name>
    <name type="common">Microworm</name>
    <dbReference type="NCBI Taxonomy" id="6233"/>
    <lineage>
        <taxon>Eukaryota</taxon>
        <taxon>Metazoa</taxon>
        <taxon>Ecdysozoa</taxon>
        <taxon>Nematoda</taxon>
        <taxon>Chromadorea</taxon>
        <taxon>Rhabditida</taxon>
        <taxon>Tylenchina</taxon>
        <taxon>Panagrolaimomorpha</taxon>
        <taxon>Panagrolaimoidea</taxon>
        <taxon>Panagrolaimidae</taxon>
        <taxon>Panagrellus</taxon>
    </lineage>
</organism>
<reference evidence="2" key="1">
    <citation type="journal article" date="2013" name="Genetics">
        <title>The draft genome and transcriptome of Panagrellus redivivus are shaped by the harsh demands of a free-living lifestyle.</title>
        <authorList>
            <person name="Srinivasan J."/>
            <person name="Dillman A.R."/>
            <person name="Macchietto M.G."/>
            <person name="Heikkinen L."/>
            <person name="Lakso M."/>
            <person name="Fracchia K.M."/>
            <person name="Antoshechkin I."/>
            <person name="Mortazavi A."/>
            <person name="Wong G."/>
            <person name="Sternberg P.W."/>
        </authorList>
    </citation>
    <scope>NUCLEOTIDE SEQUENCE [LARGE SCALE GENOMIC DNA]</scope>
    <source>
        <strain evidence="2">MT8872</strain>
    </source>
</reference>
<evidence type="ECO:0000313" key="3">
    <source>
        <dbReference type="WBParaSite" id="Pan_g18604.t1"/>
    </source>
</evidence>
<evidence type="ECO:0000259" key="1">
    <source>
        <dbReference type="Pfam" id="PF02931"/>
    </source>
</evidence>
<keyword evidence="2" id="KW-1185">Reference proteome</keyword>
<dbReference type="AlphaFoldDB" id="A0A7E4ZUU1"/>
<dbReference type="Pfam" id="PF02931">
    <property type="entry name" value="Neur_chan_LBD"/>
    <property type="match status" value="1"/>
</dbReference>
<dbReference type="PANTHER" id="PTHR18945">
    <property type="entry name" value="NEUROTRANSMITTER GATED ION CHANNEL"/>
    <property type="match status" value="1"/>
</dbReference>
<sequence>MPCRKSVYPTTSPSMYLNFMPLVAAQQKALLDHLFSNYRKELRPVKYESSGPTNVSIQFYFKQIQKIHESDQILTLYCWLEQYWKDEFLTWDPNQFNGLKELHVPVDMIWKPDLLV</sequence>
<dbReference type="GO" id="GO:0005230">
    <property type="term" value="F:extracellular ligand-gated monoatomic ion channel activity"/>
    <property type="evidence" value="ECO:0007669"/>
    <property type="project" value="InterPro"/>
</dbReference>
<protein>
    <submittedName>
        <fullName evidence="3">Neur_chan_LBD domain-containing protein</fullName>
    </submittedName>
</protein>
<dbReference type="WBParaSite" id="Pan_g18604.t1">
    <property type="protein sequence ID" value="Pan_g18604.t1"/>
    <property type="gene ID" value="Pan_g18604"/>
</dbReference>
<name>A0A7E4ZUU1_PANRE</name>
<evidence type="ECO:0000313" key="2">
    <source>
        <dbReference type="Proteomes" id="UP000492821"/>
    </source>
</evidence>
<dbReference type="InterPro" id="IPR006201">
    <property type="entry name" value="Neur_channel"/>
</dbReference>
<dbReference type="InterPro" id="IPR036734">
    <property type="entry name" value="Neur_chan_lig-bd_sf"/>
</dbReference>
<dbReference type="GO" id="GO:0004888">
    <property type="term" value="F:transmembrane signaling receptor activity"/>
    <property type="evidence" value="ECO:0007669"/>
    <property type="project" value="InterPro"/>
</dbReference>
<feature type="domain" description="Neurotransmitter-gated ion-channel ligand-binding" evidence="1">
    <location>
        <begin position="28"/>
        <end position="115"/>
    </location>
</feature>
<accession>A0A7E4ZUU1</accession>
<dbReference type="Gene3D" id="2.70.170.10">
    <property type="entry name" value="Neurotransmitter-gated ion-channel ligand-binding domain"/>
    <property type="match status" value="1"/>
</dbReference>
<reference evidence="3" key="2">
    <citation type="submission" date="2020-10" db="UniProtKB">
        <authorList>
            <consortium name="WormBaseParasite"/>
        </authorList>
    </citation>
    <scope>IDENTIFICATION</scope>
</reference>
<dbReference type="InterPro" id="IPR006202">
    <property type="entry name" value="Neur_chan_lig-bd"/>
</dbReference>